<dbReference type="EMBL" id="JBHSJB010000004">
    <property type="protein sequence ID" value="MFC5052921.1"/>
    <property type="molecule type" value="Genomic_DNA"/>
</dbReference>
<dbReference type="InterPro" id="IPR020846">
    <property type="entry name" value="MFS_dom"/>
</dbReference>
<dbReference type="Gene3D" id="1.20.1250.20">
    <property type="entry name" value="MFS general substrate transporter like domains"/>
    <property type="match status" value="1"/>
</dbReference>
<feature type="transmembrane region" description="Helical" evidence="6">
    <location>
        <begin position="270"/>
        <end position="300"/>
    </location>
</feature>
<comment type="caution">
    <text evidence="8">The sequence shown here is derived from an EMBL/GenBank/DDBJ whole genome shotgun (WGS) entry which is preliminary data.</text>
</comment>
<protein>
    <submittedName>
        <fullName evidence="8">MFS transporter</fullName>
    </submittedName>
</protein>
<evidence type="ECO:0000259" key="7">
    <source>
        <dbReference type="PROSITE" id="PS50850"/>
    </source>
</evidence>
<name>A0ABV9XRZ9_9PSEU</name>
<accession>A0ABV9XRZ9</accession>
<evidence type="ECO:0000256" key="4">
    <source>
        <dbReference type="ARBA" id="ARBA00022989"/>
    </source>
</evidence>
<feature type="transmembrane region" description="Helical" evidence="6">
    <location>
        <begin position="157"/>
        <end position="177"/>
    </location>
</feature>
<evidence type="ECO:0000256" key="6">
    <source>
        <dbReference type="SAM" id="Phobius"/>
    </source>
</evidence>
<evidence type="ECO:0000313" key="9">
    <source>
        <dbReference type="Proteomes" id="UP001595833"/>
    </source>
</evidence>
<evidence type="ECO:0000256" key="5">
    <source>
        <dbReference type="ARBA" id="ARBA00023136"/>
    </source>
</evidence>
<dbReference type="SUPFAM" id="SSF103473">
    <property type="entry name" value="MFS general substrate transporter"/>
    <property type="match status" value="1"/>
</dbReference>
<dbReference type="RefSeq" id="WP_344037946.1">
    <property type="nucleotide sequence ID" value="NZ_BAAAKE010000009.1"/>
</dbReference>
<keyword evidence="5 6" id="KW-0472">Membrane</keyword>
<dbReference type="InterPro" id="IPR036259">
    <property type="entry name" value="MFS_trans_sf"/>
</dbReference>
<evidence type="ECO:0000256" key="2">
    <source>
        <dbReference type="ARBA" id="ARBA00022475"/>
    </source>
</evidence>
<organism evidence="8 9">
    <name type="scientific">Saccharothrix xinjiangensis</name>
    <dbReference type="NCBI Taxonomy" id="204798"/>
    <lineage>
        <taxon>Bacteria</taxon>
        <taxon>Bacillati</taxon>
        <taxon>Actinomycetota</taxon>
        <taxon>Actinomycetes</taxon>
        <taxon>Pseudonocardiales</taxon>
        <taxon>Pseudonocardiaceae</taxon>
        <taxon>Saccharothrix</taxon>
    </lineage>
</organism>
<dbReference type="PROSITE" id="PS50850">
    <property type="entry name" value="MFS"/>
    <property type="match status" value="1"/>
</dbReference>
<dbReference type="PANTHER" id="PTHR23513:SF11">
    <property type="entry name" value="STAPHYLOFERRIN A TRANSPORTER"/>
    <property type="match status" value="1"/>
</dbReference>
<dbReference type="Pfam" id="PF07690">
    <property type="entry name" value="MFS_1"/>
    <property type="match status" value="1"/>
</dbReference>
<dbReference type="InterPro" id="IPR011701">
    <property type="entry name" value="MFS"/>
</dbReference>
<keyword evidence="2" id="KW-1003">Cell membrane</keyword>
<feature type="transmembrane region" description="Helical" evidence="6">
    <location>
        <begin position="38"/>
        <end position="58"/>
    </location>
</feature>
<feature type="transmembrane region" description="Helical" evidence="6">
    <location>
        <begin position="92"/>
        <end position="112"/>
    </location>
</feature>
<feature type="transmembrane region" description="Helical" evidence="6">
    <location>
        <begin position="132"/>
        <end position="151"/>
    </location>
</feature>
<sequence>MNRYLLSAGLARLADEMVSVAVLMLVASRTGSELLSGLVVAAYTVPSVVSGPLLGAWLDRARRPVVLLVGNQFTLAAMTLAMLVAPAPLLPVLAFVAGITLPMTSGGFTSLVPRIAASSGVDLDRATSRDALLFNAAAIGGPALSGVLGVAASPGAAVAAISALSLVGGLCTTALRVPPHPSDAHPSLWTAVRRGVRHLATTPPLRGATIASVLGYGATGLVFIALPFHLEDLGPGRDSVGIAWAALETGCVVGVLVARRWLARRRPERVVFATVALYGLTLLLWPVAGSFTALLAVVLLSGLVQGPTLPATITARQRYTPGPLLGQVSTTGASLKIGAFALGAAAAGTLVEVWRWAPVSVILLVAACELLAASLGAIAARSGPDAPPTP</sequence>
<keyword evidence="3 6" id="KW-0812">Transmembrane</keyword>
<evidence type="ECO:0000313" key="8">
    <source>
        <dbReference type="EMBL" id="MFC5052921.1"/>
    </source>
</evidence>
<feature type="transmembrane region" description="Helical" evidence="6">
    <location>
        <begin position="361"/>
        <end position="380"/>
    </location>
</feature>
<keyword evidence="4 6" id="KW-1133">Transmembrane helix</keyword>
<feature type="transmembrane region" description="Helical" evidence="6">
    <location>
        <begin position="65"/>
        <end position="86"/>
    </location>
</feature>
<feature type="transmembrane region" description="Helical" evidence="6">
    <location>
        <begin position="333"/>
        <end position="354"/>
    </location>
</feature>
<dbReference type="PANTHER" id="PTHR23513">
    <property type="entry name" value="INTEGRAL MEMBRANE EFFLUX PROTEIN-RELATED"/>
    <property type="match status" value="1"/>
</dbReference>
<reference evidence="9" key="1">
    <citation type="journal article" date="2019" name="Int. J. Syst. Evol. Microbiol.">
        <title>The Global Catalogue of Microorganisms (GCM) 10K type strain sequencing project: providing services to taxonomists for standard genome sequencing and annotation.</title>
        <authorList>
            <consortium name="The Broad Institute Genomics Platform"/>
            <consortium name="The Broad Institute Genome Sequencing Center for Infectious Disease"/>
            <person name="Wu L."/>
            <person name="Ma J."/>
        </authorList>
    </citation>
    <scope>NUCLEOTIDE SEQUENCE [LARGE SCALE GENOMIC DNA]</scope>
    <source>
        <strain evidence="9">KCTC 12848</strain>
    </source>
</reference>
<evidence type="ECO:0000256" key="1">
    <source>
        <dbReference type="ARBA" id="ARBA00004651"/>
    </source>
</evidence>
<dbReference type="Proteomes" id="UP001595833">
    <property type="component" value="Unassembled WGS sequence"/>
</dbReference>
<feature type="transmembrane region" description="Helical" evidence="6">
    <location>
        <begin position="207"/>
        <end position="228"/>
    </location>
</feature>
<feature type="domain" description="Major facilitator superfamily (MFS) profile" evidence="7">
    <location>
        <begin position="204"/>
        <end position="390"/>
    </location>
</feature>
<keyword evidence="9" id="KW-1185">Reference proteome</keyword>
<evidence type="ECO:0000256" key="3">
    <source>
        <dbReference type="ARBA" id="ARBA00022692"/>
    </source>
</evidence>
<comment type="subcellular location">
    <subcellularLocation>
        <location evidence="1">Cell membrane</location>
        <topology evidence="1">Multi-pass membrane protein</topology>
    </subcellularLocation>
</comment>
<gene>
    <name evidence="8" type="ORF">ACFPFM_04025</name>
</gene>
<proteinExistence type="predicted"/>
<feature type="transmembrane region" description="Helical" evidence="6">
    <location>
        <begin position="240"/>
        <end position="258"/>
    </location>
</feature>